<evidence type="ECO:0000313" key="3">
    <source>
        <dbReference type="Proteomes" id="UP000270219"/>
    </source>
</evidence>
<keyword evidence="1" id="KW-0472">Membrane</keyword>
<keyword evidence="1" id="KW-0812">Transmembrane</keyword>
<comment type="caution">
    <text evidence="2">The sequence shown here is derived from an EMBL/GenBank/DDBJ whole genome shotgun (WGS) entry which is preliminary data.</text>
</comment>
<proteinExistence type="predicted"/>
<dbReference type="OrthoDB" id="3457556at2"/>
<feature type="transmembrane region" description="Helical" evidence="1">
    <location>
        <begin position="95"/>
        <end position="115"/>
    </location>
</feature>
<sequence>MKAILIGLLGAFFFSVTFVLNRSMELEGGSWAWSASLRFIFMLPILFLIVGINRNIKPVINHLKQYPLEWLTWSTIGFGLFYAPLTFATMYGPGWLVAATFQLTIVAGSLLVPFLNNQTKEKIPVQSLYISLIILLGVFLMQSVHASSVSIPAIALCVGPLIISAFAYPLGNRKMMQIVKGELNTFQRLLGMTMASIPFWIIVSLYGFLTTGLPSASQLSQTFIIAVSSGIIATALFFYATELVQQDNRKLAGVEATQSGEVIFALIGEMILLSIPLPSYLSFIGMALVIIGMLLHSVVSSYLNKKVLPEKGVFNEDVQ</sequence>
<feature type="transmembrane region" description="Helical" evidence="1">
    <location>
        <begin position="70"/>
        <end position="89"/>
    </location>
</feature>
<feature type="transmembrane region" description="Helical" evidence="1">
    <location>
        <begin position="221"/>
        <end position="240"/>
    </location>
</feature>
<organism evidence="2 3">
    <name type="scientific">Oceanobacillus piezotolerans</name>
    <dbReference type="NCBI Taxonomy" id="2448030"/>
    <lineage>
        <taxon>Bacteria</taxon>
        <taxon>Bacillati</taxon>
        <taxon>Bacillota</taxon>
        <taxon>Bacilli</taxon>
        <taxon>Bacillales</taxon>
        <taxon>Bacillaceae</taxon>
        <taxon>Oceanobacillus</taxon>
    </lineage>
</organism>
<accession>A0A498D658</accession>
<feature type="transmembrane region" description="Helical" evidence="1">
    <location>
        <begin position="150"/>
        <end position="168"/>
    </location>
</feature>
<feature type="transmembrane region" description="Helical" evidence="1">
    <location>
        <begin position="189"/>
        <end position="209"/>
    </location>
</feature>
<evidence type="ECO:0000313" key="2">
    <source>
        <dbReference type="EMBL" id="RLL44936.1"/>
    </source>
</evidence>
<dbReference type="Proteomes" id="UP000270219">
    <property type="component" value="Unassembled WGS sequence"/>
</dbReference>
<feature type="transmembrane region" description="Helical" evidence="1">
    <location>
        <begin position="127"/>
        <end position="144"/>
    </location>
</feature>
<protein>
    <submittedName>
        <fullName evidence="2">Multidrug resistance efflux transporter family protein</fullName>
    </submittedName>
</protein>
<evidence type="ECO:0000256" key="1">
    <source>
        <dbReference type="SAM" id="Phobius"/>
    </source>
</evidence>
<gene>
    <name evidence="2" type="ORF">D8M04_08655</name>
</gene>
<feature type="transmembrane region" description="Helical" evidence="1">
    <location>
        <begin position="283"/>
        <end position="303"/>
    </location>
</feature>
<dbReference type="EMBL" id="RCHR01000003">
    <property type="protein sequence ID" value="RLL44936.1"/>
    <property type="molecule type" value="Genomic_DNA"/>
</dbReference>
<reference evidence="2 3" key="1">
    <citation type="submission" date="2018-10" db="EMBL/GenBank/DDBJ databases">
        <title>Oceanobacillus sp. YLB-02 draft genome.</title>
        <authorList>
            <person name="Yu L."/>
        </authorList>
    </citation>
    <scope>NUCLEOTIDE SEQUENCE [LARGE SCALE GENOMIC DNA]</scope>
    <source>
        <strain evidence="2 3">YLB-02</strain>
    </source>
</reference>
<keyword evidence="1" id="KW-1133">Transmembrane helix</keyword>
<dbReference type="RefSeq" id="WP_121522526.1">
    <property type="nucleotide sequence ID" value="NZ_RCHR01000003.1"/>
</dbReference>
<dbReference type="Pfam" id="PF13536">
    <property type="entry name" value="EmrE"/>
    <property type="match status" value="1"/>
</dbReference>
<name>A0A498D658_9BACI</name>
<keyword evidence="3" id="KW-1185">Reference proteome</keyword>
<dbReference type="AlphaFoldDB" id="A0A498D658"/>
<feature type="transmembrane region" description="Helical" evidence="1">
    <location>
        <begin position="31"/>
        <end position="50"/>
    </location>
</feature>
<feature type="transmembrane region" description="Helical" evidence="1">
    <location>
        <begin position="260"/>
        <end position="277"/>
    </location>
</feature>
<dbReference type="InterPro" id="IPR032713">
    <property type="entry name" value="EmrE"/>
</dbReference>